<comment type="cofactor">
    <cofactor evidence="1">
        <name>Zn(2+)</name>
        <dbReference type="ChEBI" id="CHEBI:29105"/>
    </cofactor>
</comment>
<feature type="domain" description="Metallo-beta-lactamase" evidence="6">
    <location>
        <begin position="33"/>
        <end position="268"/>
    </location>
</feature>
<dbReference type="Pfam" id="PF00753">
    <property type="entry name" value="Lactamase_B"/>
    <property type="match status" value="1"/>
</dbReference>
<dbReference type="PANTHER" id="PTHR42978:SF2">
    <property type="entry name" value="102 KBASES UNSTABLE REGION: FROM 1 TO 119443"/>
    <property type="match status" value="1"/>
</dbReference>
<dbReference type="AlphaFoldDB" id="A0A177ZIL6"/>
<evidence type="ECO:0000256" key="5">
    <source>
        <dbReference type="ARBA" id="ARBA00022833"/>
    </source>
</evidence>
<dbReference type="InterPro" id="IPR001279">
    <property type="entry name" value="Metallo-B-lactamas"/>
</dbReference>
<sequence>MNELSLQLFQAGYCVHPEKIAIKDGRWGKVRFPALVGLIRHPNKGYILFDTGYAEHFFTASSRFPYSLYAKVTPVYFEHKQSIKAQLAEKGIEPDEIRYIIISHFHGDHIAGLLDFPKATFICFKTAYEFIKSKTGFAAVRNGYLPGLLPKDFESRALFLDEELPIKLTKDYTPYMEGWDVFQDGFILAVDVTGHAIGQMGIFLRDVQSGPIFLCADACWQSRAYREKKMPHPLAYLIMPDVQKYRENLWRLHEFHHLHPEWTIIPTHCTEIWR</sequence>
<dbReference type="SMART" id="SM00849">
    <property type="entry name" value="Lactamase_B"/>
    <property type="match status" value="1"/>
</dbReference>
<evidence type="ECO:0000313" key="7">
    <source>
        <dbReference type="EMBL" id="OAK67797.1"/>
    </source>
</evidence>
<gene>
    <name evidence="7" type="ORF">ABB05_18905</name>
</gene>
<keyword evidence="5" id="KW-0862">Zinc</keyword>
<protein>
    <recommendedName>
        <fullName evidence="6">Metallo-beta-lactamase domain-containing protein</fullName>
    </recommendedName>
</protein>
<keyword evidence="3" id="KW-0479">Metal-binding</keyword>
<dbReference type="GO" id="GO:0016787">
    <property type="term" value="F:hydrolase activity"/>
    <property type="evidence" value="ECO:0007669"/>
    <property type="project" value="UniProtKB-KW"/>
</dbReference>
<keyword evidence="8" id="KW-1185">Reference proteome</keyword>
<dbReference type="GO" id="GO:0046872">
    <property type="term" value="F:metal ion binding"/>
    <property type="evidence" value="ECO:0007669"/>
    <property type="project" value="UniProtKB-KW"/>
</dbReference>
<evidence type="ECO:0000256" key="2">
    <source>
        <dbReference type="ARBA" id="ARBA00007749"/>
    </source>
</evidence>
<evidence type="ECO:0000256" key="4">
    <source>
        <dbReference type="ARBA" id="ARBA00022801"/>
    </source>
</evidence>
<dbReference type="CDD" id="cd07730">
    <property type="entry name" value="metallo-hydrolase-like_MBL-fold"/>
    <property type="match status" value="1"/>
</dbReference>
<dbReference type="SUPFAM" id="SSF56281">
    <property type="entry name" value="Metallo-hydrolase/oxidoreductase"/>
    <property type="match status" value="1"/>
</dbReference>
<name>A0A177ZIL6_9BACI</name>
<dbReference type="Proteomes" id="UP000077881">
    <property type="component" value="Unassembled WGS sequence"/>
</dbReference>
<reference evidence="7 8" key="1">
    <citation type="submission" date="2015-05" db="EMBL/GenBank/DDBJ databases">
        <title>Comparison of genome.</title>
        <authorList>
            <person name="Zheng Z."/>
            <person name="Sun M."/>
        </authorList>
    </citation>
    <scope>NUCLEOTIDE SEQUENCE [LARGE SCALE GENOMIC DNA]</scope>
    <source>
        <strain evidence="7 8">G25-74</strain>
    </source>
</reference>
<evidence type="ECO:0000313" key="8">
    <source>
        <dbReference type="Proteomes" id="UP000077881"/>
    </source>
</evidence>
<dbReference type="InterPro" id="IPR051013">
    <property type="entry name" value="MBL_superfamily_lactonases"/>
</dbReference>
<keyword evidence="4" id="KW-0378">Hydrolase</keyword>
<dbReference type="STRING" id="217031.ABB05_18905"/>
<dbReference type="EMBL" id="LDJR01000059">
    <property type="protein sequence ID" value="OAK67797.1"/>
    <property type="molecule type" value="Genomic_DNA"/>
</dbReference>
<proteinExistence type="inferred from homology"/>
<dbReference type="RefSeq" id="WP_064468711.1">
    <property type="nucleotide sequence ID" value="NZ_LDJR01000059.1"/>
</dbReference>
<organism evidence="7 8">
    <name type="scientific">Lederbergia galactosidilytica</name>
    <dbReference type="NCBI Taxonomy" id="217031"/>
    <lineage>
        <taxon>Bacteria</taxon>
        <taxon>Bacillati</taxon>
        <taxon>Bacillota</taxon>
        <taxon>Bacilli</taxon>
        <taxon>Bacillales</taxon>
        <taxon>Bacillaceae</taxon>
        <taxon>Lederbergia</taxon>
    </lineage>
</organism>
<accession>A0A177ZIL6</accession>
<dbReference type="PATRIC" id="fig|217031.6.peg.4104"/>
<comment type="similarity">
    <text evidence="2">Belongs to the metallo-beta-lactamase superfamily.</text>
</comment>
<evidence type="ECO:0000256" key="3">
    <source>
        <dbReference type="ARBA" id="ARBA00022723"/>
    </source>
</evidence>
<dbReference type="PANTHER" id="PTHR42978">
    <property type="entry name" value="QUORUM-QUENCHING LACTONASE YTNP-RELATED-RELATED"/>
    <property type="match status" value="1"/>
</dbReference>
<dbReference type="InterPro" id="IPR036866">
    <property type="entry name" value="RibonucZ/Hydroxyglut_hydro"/>
</dbReference>
<evidence type="ECO:0000256" key="1">
    <source>
        <dbReference type="ARBA" id="ARBA00001947"/>
    </source>
</evidence>
<evidence type="ECO:0000259" key="6">
    <source>
        <dbReference type="SMART" id="SM00849"/>
    </source>
</evidence>
<dbReference type="OrthoDB" id="333278at2"/>
<dbReference type="Gene3D" id="3.60.15.10">
    <property type="entry name" value="Ribonuclease Z/Hydroxyacylglutathione hydrolase-like"/>
    <property type="match status" value="1"/>
</dbReference>
<comment type="caution">
    <text evidence="7">The sequence shown here is derived from an EMBL/GenBank/DDBJ whole genome shotgun (WGS) entry which is preliminary data.</text>
</comment>